<dbReference type="InterPro" id="IPR013005">
    <property type="entry name" value="Ribosomal_uL4-like"/>
</dbReference>
<dbReference type="GO" id="GO:0003735">
    <property type="term" value="F:structural constituent of ribosome"/>
    <property type="evidence" value="ECO:0007669"/>
    <property type="project" value="InterPro"/>
</dbReference>
<dbReference type="SUPFAM" id="SSF52166">
    <property type="entry name" value="Ribosomal protein L4"/>
    <property type="match status" value="1"/>
</dbReference>
<evidence type="ECO:0000256" key="4">
    <source>
        <dbReference type="ARBA" id="ARBA00035244"/>
    </source>
</evidence>
<dbReference type="GO" id="GO:0005840">
    <property type="term" value="C:ribosome"/>
    <property type="evidence" value="ECO:0007669"/>
    <property type="project" value="UniProtKB-KW"/>
</dbReference>
<keyword evidence="3 5" id="KW-0687">Ribonucleoprotein</keyword>
<protein>
    <recommendedName>
        <fullName evidence="4 5">Large ribosomal subunit protein uL4</fullName>
    </recommendedName>
</protein>
<keyword evidence="5" id="KW-0694">RNA-binding</keyword>
<feature type="compositionally biased region" description="Basic residues" evidence="6">
    <location>
        <begin position="62"/>
        <end position="76"/>
    </location>
</feature>
<dbReference type="HAMAP" id="MF_01328_B">
    <property type="entry name" value="Ribosomal_uL4_B"/>
    <property type="match status" value="1"/>
</dbReference>
<proteinExistence type="inferred from homology"/>
<dbReference type="PANTHER" id="PTHR10746:SF6">
    <property type="entry name" value="LARGE RIBOSOMAL SUBUNIT PROTEIN UL4M"/>
    <property type="match status" value="1"/>
</dbReference>
<evidence type="ECO:0000256" key="5">
    <source>
        <dbReference type="HAMAP-Rule" id="MF_01328"/>
    </source>
</evidence>
<dbReference type="GO" id="GO:1990904">
    <property type="term" value="C:ribonucleoprotein complex"/>
    <property type="evidence" value="ECO:0007669"/>
    <property type="project" value="UniProtKB-KW"/>
</dbReference>
<comment type="similarity">
    <text evidence="1 5">Belongs to the universal ribosomal protein uL4 family.</text>
</comment>
<dbReference type="InterPro" id="IPR023574">
    <property type="entry name" value="Ribosomal_uL4_dom_sf"/>
</dbReference>
<dbReference type="Proteomes" id="UP000185891">
    <property type="component" value="Unassembled WGS sequence"/>
</dbReference>
<sequence length="222" mass="24725">MEAKIYNQKGKESGKVKLPEAVFGLPWNNDLVHQVMVSMMSNSRSTIAHTKGRGEVSGGGKKPWKQKGTGRARHGSTRSPIWVGGGITFGPVKEKDYSRKINKKMSIKALFTVLSQKMKDGEVLFVDNFGVKDAKTKEAKDILSNLAKVDGFETLVTKRKNSAFIALDKSDDSIKRSFNNFGNLQMGELRNLNILNVLNHKYLIINNPEESVKLLSEKVSKK</sequence>
<evidence type="ECO:0000256" key="3">
    <source>
        <dbReference type="ARBA" id="ARBA00023274"/>
    </source>
</evidence>
<name>A0A1F5EKZ7_9BACT</name>
<comment type="function">
    <text evidence="5">Forms part of the polypeptide exit tunnel.</text>
</comment>
<reference evidence="7 8" key="1">
    <citation type="journal article" date="2016" name="Nat. Commun.">
        <title>Thousands of microbial genomes shed light on interconnected biogeochemical processes in an aquifer system.</title>
        <authorList>
            <person name="Anantharaman K."/>
            <person name="Brown C.T."/>
            <person name="Hug L.A."/>
            <person name="Sharon I."/>
            <person name="Castelle C.J."/>
            <person name="Probst A.J."/>
            <person name="Thomas B.C."/>
            <person name="Singh A."/>
            <person name="Wilkins M.J."/>
            <person name="Karaoz U."/>
            <person name="Brodie E.L."/>
            <person name="Williams K.H."/>
            <person name="Hubbard S.S."/>
            <person name="Banfield J.F."/>
        </authorList>
    </citation>
    <scope>NUCLEOTIDE SEQUENCE [LARGE SCALE GENOMIC DNA]</scope>
</reference>
<dbReference type="PANTHER" id="PTHR10746">
    <property type="entry name" value="50S RIBOSOMAL PROTEIN L4"/>
    <property type="match status" value="1"/>
</dbReference>
<dbReference type="Gene3D" id="3.40.1370.10">
    <property type="match status" value="1"/>
</dbReference>
<comment type="caution">
    <text evidence="7">The sequence shown here is derived from an EMBL/GenBank/DDBJ whole genome shotgun (WGS) entry which is preliminary data.</text>
</comment>
<dbReference type="InterPro" id="IPR002136">
    <property type="entry name" value="Ribosomal_uL4"/>
</dbReference>
<dbReference type="AlphaFoldDB" id="A0A1F5EKZ7"/>
<keyword evidence="2 5" id="KW-0689">Ribosomal protein</keyword>
<dbReference type="GO" id="GO:0006412">
    <property type="term" value="P:translation"/>
    <property type="evidence" value="ECO:0007669"/>
    <property type="project" value="UniProtKB-UniRule"/>
</dbReference>
<feature type="region of interest" description="Disordered" evidence="6">
    <location>
        <begin position="48"/>
        <end position="77"/>
    </location>
</feature>
<dbReference type="GO" id="GO:0019843">
    <property type="term" value="F:rRNA binding"/>
    <property type="evidence" value="ECO:0007669"/>
    <property type="project" value="UniProtKB-UniRule"/>
</dbReference>
<dbReference type="NCBIfam" id="TIGR03953">
    <property type="entry name" value="rplD_bact"/>
    <property type="match status" value="1"/>
</dbReference>
<accession>A0A1F5EKZ7</accession>
<evidence type="ECO:0000256" key="2">
    <source>
        <dbReference type="ARBA" id="ARBA00022980"/>
    </source>
</evidence>
<evidence type="ECO:0000313" key="7">
    <source>
        <dbReference type="EMBL" id="OGD68053.1"/>
    </source>
</evidence>
<organism evidence="7 8">
    <name type="scientific">Candidatus Campbellbacteria bacterium RIFCSPHIGHO2_12_FULL_35_10</name>
    <dbReference type="NCBI Taxonomy" id="1797578"/>
    <lineage>
        <taxon>Bacteria</taxon>
        <taxon>Candidatus Campbelliibacteriota</taxon>
    </lineage>
</organism>
<evidence type="ECO:0000256" key="1">
    <source>
        <dbReference type="ARBA" id="ARBA00010528"/>
    </source>
</evidence>
<evidence type="ECO:0000256" key="6">
    <source>
        <dbReference type="SAM" id="MobiDB-lite"/>
    </source>
</evidence>
<comment type="subunit">
    <text evidence="5">Part of the 50S ribosomal subunit.</text>
</comment>
<dbReference type="Pfam" id="PF00573">
    <property type="entry name" value="Ribosomal_L4"/>
    <property type="match status" value="1"/>
</dbReference>
<gene>
    <name evidence="5" type="primary">rplD</name>
    <name evidence="7" type="ORF">A3E89_02800</name>
</gene>
<evidence type="ECO:0000313" key="8">
    <source>
        <dbReference type="Proteomes" id="UP000185891"/>
    </source>
</evidence>
<keyword evidence="5" id="KW-0699">rRNA-binding</keyword>
<dbReference type="EMBL" id="MFAA01000044">
    <property type="protein sequence ID" value="OGD68053.1"/>
    <property type="molecule type" value="Genomic_DNA"/>
</dbReference>
<comment type="function">
    <text evidence="5">One of the primary rRNA binding proteins, this protein initially binds near the 5'-end of the 23S rRNA. It is important during the early stages of 50S assembly. It makes multiple contacts with different domains of the 23S rRNA in the assembled 50S subunit and ribosome.</text>
</comment>